<protein>
    <recommendedName>
        <fullName evidence="4">DUF1700 domain-containing protein</fullName>
    </recommendedName>
</protein>
<feature type="transmembrane region" description="Helical" evidence="1">
    <location>
        <begin position="89"/>
        <end position="108"/>
    </location>
</feature>
<name>A0A9E2F770_PSYF1</name>
<dbReference type="Pfam" id="PF22564">
    <property type="entry name" value="HAAS"/>
    <property type="match status" value="1"/>
</dbReference>
<gene>
    <name evidence="2" type="ORF">DDT42_01143</name>
</gene>
<organism evidence="2 3">
    <name type="scientific">Psychracetigena formicireducens</name>
    <dbReference type="NCBI Taxonomy" id="2986056"/>
    <lineage>
        <taxon>Bacteria</taxon>
        <taxon>Bacillati</taxon>
        <taxon>Candidatus Lithacetigenota</taxon>
        <taxon>Candidatus Psychracetigena</taxon>
    </lineage>
</organism>
<evidence type="ECO:0000313" key="3">
    <source>
        <dbReference type="Proteomes" id="UP000811545"/>
    </source>
</evidence>
<dbReference type="AlphaFoldDB" id="A0A9E2F770"/>
<proteinExistence type="predicted"/>
<evidence type="ECO:0008006" key="4">
    <source>
        <dbReference type="Google" id="ProtNLM"/>
    </source>
</evidence>
<dbReference type="EMBL" id="QLTW01000068">
    <property type="protein sequence ID" value="MBT9145273.1"/>
    <property type="molecule type" value="Genomic_DNA"/>
</dbReference>
<evidence type="ECO:0000256" key="1">
    <source>
        <dbReference type="SAM" id="Phobius"/>
    </source>
</evidence>
<feature type="transmembrane region" description="Helical" evidence="1">
    <location>
        <begin position="120"/>
        <end position="143"/>
    </location>
</feature>
<evidence type="ECO:0000313" key="2">
    <source>
        <dbReference type="EMBL" id="MBT9145273.1"/>
    </source>
</evidence>
<keyword evidence="1" id="KW-0812">Transmembrane</keyword>
<comment type="caution">
    <text evidence="2">The sequence shown here is derived from an EMBL/GenBank/DDBJ whole genome shotgun (WGS) entry which is preliminary data.</text>
</comment>
<keyword evidence="1" id="KW-0472">Membrane</keyword>
<sequence>MDHYLEKILNNYLKEIEERLEGASFAAKKEFTAEIRSHLVEKWETSEAQNEESLFQVISEFGNPQEIAEDYQAKLSNKAKDGRAYPPTWLVLALTIFIWPVGIILAWFSPAWGLRDKIIATLIPLLTFFVFLLGSMFAMPLTYDLEPYSKVVEEIIINQEVSE</sequence>
<dbReference type="Proteomes" id="UP000811545">
    <property type="component" value="Unassembled WGS sequence"/>
</dbReference>
<keyword evidence="1" id="KW-1133">Transmembrane helix</keyword>
<reference evidence="2 3" key="1">
    <citation type="journal article" date="2021" name="bioRxiv">
        <title>Unique metabolic strategies in Hadean analogues reveal hints for primordial physiology.</title>
        <authorList>
            <person name="Nobu M.K."/>
            <person name="Nakai R."/>
            <person name="Tamazawa S."/>
            <person name="Mori H."/>
            <person name="Toyoda A."/>
            <person name="Ijiri A."/>
            <person name="Suzuki S."/>
            <person name="Kurokawa K."/>
            <person name="Kamagata Y."/>
            <person name="Tamaki H."/>
        </authorList>
    </citation>
    <scope>NUCLEOTIDE SEQUENCE [LARGE SCALE GENOMIC DNA]</scope>
    <source>
        <strain evidence="2">BS525</strain>
    </source>
</reference>
<accession>A0A9E2F770</accession>